<name>A0A8S5SN53_9CAUD</name>
<dbReference type="EMBL" id="BK032636">
    <property type="protein sequence ID" value="DAF52441.1"/>
    <property type="molecule type" value="Genomic_DNA"/>
</dbReference>
<keyword evidence="1" id="KW-1133">Transmembrane helix</keyword>
<evidence type="ECO:0000256" key="1">
    <source>
        <dbReference type="SAM" id="Phobius"/>
    </source>
</evidence>
<protein>
    <submittedName>
        <fullName evidence="2">Uncharacterized protein</fullName>
    </submittedName>
</protein>
<evidence type="ECO:0000313" key="2">
    <source>
        <dbReference type="EMBL" id="DAF52441.1"/>
    </source>
</evidence>
<accession>A0A8S5SN53</accession>
<keyword evidence="1" id="KW-0472">Membrane</keyword>
<sequence length="153" mass="17815">MDDSVYITQMESAYKIIEDTNKQLDDKAMKMITLISAMLALQVNFFLPSINNMVKWVLCLFILACYFGSLICFIKPTILKKFKYYPNVEFIKKCYEYDYSEEEYVSESLGAYENTINHNLSLLNSKSKDLQYGFYCFIGSIILSILILVTYIV</sequence>
<feature type="transmembrane region" description="Helical" evidence="1">
    <location>
        <begin position="31"/>
        <end position="47"/>
    </location>
</feature>
<feature type="transmembrane region" description="Helical" evidence="1">
    <location>
        <begin position="132"/>
        <end position="152"/>
    </location>
</feature>
<feature type="transmembrane region" description="Helical" evidence="1">
    <location>
        <begin position="53"/>
        <end position="74"/>
    </location>
</feature>
<reference evidence="2" key="1">
    <citation type="journal article" date="2021" name="Proc. Natl. Acad. Sci. U.S.A.">
        <title>A Catalog of Tens of Thousands of Viruses from Human Metagenomes Reveals Hidden Associations with Chronic Diseases.</title>
        <authorList>
            <person name="Tisza M.J."/>
            <person name="Buck C.B."/>
        </authorList>
    </citation>
    <scope>NUCLEOTIDE SEQUENCE</scope>
    <source>
        <strain evidence="2">CteZR38</strain>
    </source>
</reference>
<proteinExistence type="predicted"/>
<organism evidence="2">
    <name type="scientific">Siphoviridae sp. cteZR38</name>
    <dbReference type="NCBI Taxonomy" id="2827906"/>
    <lineage>
        <taxon>Viruses</taxon>
        <taxon>Duplodnaviria</taxon>
        <taxon>Heunggongvirae</taxon>
        <taxon>Uroviricota</taxon>
        <taxon>Caudoviricetes</taxon>
    </lineage>
</organism>
<keyword evidence="1" id="KW-0812">Transmembrane</keyword>